<evidence type="ECO:0000256" key="4">
    <source>
        <dbReference type="ARBA" id="ARBA00023163"/>
    </source>
</evidence>
<sequence length="178" mass="19870">MTRPPWRPDRFHRKEPTMRHLTALPDLPDLTVTLVPESPEATNSTVPLVGYLVLAPAGTQPNQLTELINASRTAAPPPAPATGRGITVDTEERTATVDGRPLRLTYLEFELLAHLVKHPHRVYTREQLVATIWGYGPVGDQRTVDVHVARLRRKLGAAHRERIVTVRRVGYKYTPPGS</sequence>
<dbReference type="SUPFAM" id="SSF46894">
    <property type="entry name" value="C-terminal effector domain of the bipartite response regulators"/>
    <property type="match status" value="1"/>
</dbReference>
<evidence type="ECO:0000259" key="6">
    <source>
        <dbReference type="PROSITE" id="PS51755"/>
    </source>
</evidence>
<keyword evidence="3 5" id="KW-0238">DNA-binding</keyword>
<dbReference type="InterPro" id="IPR036388">
    <property type="entry name" value="WH-like_DNA-bd_sf"/>
</dbReference>
<accession>A0ABU2MSN1</accession>
<name>A0ABU2MSN1_9ACTN</name>
<evidence type="ECO:0000256" key="3">
    <source>
        <dbReference type="ARBA" id="ARBA00023125"/>
    </source>
</evidence>
<evidence type="ECO:0000313" key="8">
    <source>
        <dbReference type="Proteomes" id="UP001183246"/>
    </source>
</evidence>
<dbReference type="CDD" id="cd00383">
    <property type="entry name" value="trans_reg_C"/>
    <property type="match status" value="1"/>
</dbReference>
<dbReference type="Pfam" id="PF00486">
    <property type="entry name" value="Trans_reg_C"/>
    <property type="match status" value="1"/>
</dbReference>
<evidence type="ECO:0000256" key="1">
    <source>
        <dbReference type="ARBA" id="ARBA00022553"/>
    </source>
</evidence>
<evidence type="ECO:0000256" key="5">
    <source>
        <dbReference type="PROSITE-ProRule" id="PRU01091"/>
    </source>
</evidence>
<proteinExistence type="predicted"/>
<dbReference type="InterPro" id="IPR016032">
    <property type="entry name" value="Sig_transdc_resp-reg_C-effctor"/>
</dbReference>
<dbReference type="PANTHER" id="PTHR48111">
    <property type="entry name" value="REGULATOR OF RPOS"/>
    <property type="match status" value="1"/>
</dbReference>
<dbReference type="InterPro" id="IPR039420">
    <property type="entry name" value="WalR-like"/>
</dbReference>
<dbReference type="PROSITE" id="PS51755">
    <property type="entry name" value="OMPR_PHOB"/>
    <property type="match status" value="1"/>
</dbReference>
<feature type="DNA-binding region" description="OmpR/PhoB-type" evidence="5">
    <location>
        <begin position="77"/>
        <end position="175"/>
    </location>
</feature>
<dbReference type="EMBL" id="JAVREL010000008">
    <property type="protein sequence ID" value="MDT0344099.1"/>
    <property type="molecule type" value="Genomic_DNA"/>
</dbReference>
<gene>
    <name evidence="7" type="ORF">RM590_15945</name>
</gene>
<organism evidence="7 8">
    <name type="scientific">Streptomyces litchfieldiae</name>
    <dbReference type="NCBI Taxonomy" id="3075543"/>
    <lineage>
        <taxon>Bacteria</taxon>
        <taxon>Bacillati</taxon>
        <taxon>Actinomycetota</taxon>
        <taxon>Actinomycetes</taxon>
        <taxon>Kitasatosporales</taxon>
        <taxon>Streptomycetaceae</taxon>
        <taxon>Streptomyces</taxon>
    </lineage>
</organism>
<evidence type="ECO:0000256" key="2">
    <source>
        <dbReference type="ARBA" id="ARBA00023015"/>
    </source>
</evidence>
<keyword evidence="2" id="KW-0805">Transcription regulation</keyword>
<dbReference type="SMART" id="SM00862">
    <property type="entry name" value="Trans_reg_C"/>
    <property type="match status" value="1"/>
</dbReference>
<dbReference type="InterPro" id="IPR001867">
    <property type="entry name" value="OmpR/PhoB-type_DNA-bd"/>
</dbReference>
<dbReference type="Gene3D" id="1.10.10.10">
    <property type="entry name" value="Winged helix-like DNA-binding domain superfamily/Winged helix DNA-binding domain"/>
    <property type="match status" value="1"/>
</dbReference>
<protein>
    <submittedName>
        <fullName evidence="7">Winged helix-turn-helix domain-containing protein</fullName>
    </submittedName>
</protein>
<keyword evidence="8" id="KW-1185">Reference proteome</keyword>
<feature type="domain" description="OmpR/PhoB-type" evidence="6">
    <location>
        <begin position="77"/>
        <end position="175"/>
    </location>
</feature>
<keyword evidence="1" id="KW-0597">Phosphoprotein</keyword>
<dbReference type="PANTHER" id="PTHR48111:SF4">
    <property type="entry name" value="DNA-BINDING DUAL TRANSCRIPTIONAL REGULATOR OMPR"/>
    <property type="match status" value="1"/>
</dbReference>
<dbReference type="Proteomes" id="UP001183246">
    <property type="component" value="Unassembled WGS sequence"/>
</dbReference>
<comment type="caution">
    <text evidence="7">The sequence shown here is derived from an EMBL/GenBank/DDBJ whole genome shotgun (WGS) entry which is preliminary data.</text>
</comment>
<keyword evidence="4" id="KW-0804">Transcription</keyword>
<reference evidence="8" key="1">
    <citation type="submission" date="2023-07" db="EMBL/GenBank/DDBJ databases">
        <title>30 novel species of actinomycetes from the DSMZ collection.</title>
        <authorList>
            <person name="Nouioui I."/>
        </authorList>
    </citation>
    <scope>NUCLEOTIDE SEQUENCE [LARGE SCALE GENOMIC DNA]</scope>
    <source>
        <strain evidence="8">DSM 44938</strain>
    </source>
</reference>
<evidence type="ECO:0000313" key="7">
    <source>
        <dbReference type="EMBL" id="MDT0344099.1"/>
    </source>
</evidence>